<comment type="caution">
    <text evidence="2">The sequence shown here is derived from an EMBL/GenBank/DDBJ whole genome shotgun (WGS) entry which is preliminary data.</text>
</comment>
<organism evidence="2 3">
    <name type="scientific">Discina gigas</name>
    <dbReference type="NCBI Taxonomy" id="1032678"/>
    <lineage>
        <taxon>Eukaryota</taxon>
        <taxon>Fungi</taxon>
        <taxon>Dikarya</taxon>
        <taxon>Ascomycota</taxon>
        <taxon>Pezizomycotina</taxon>
        <taxon>Pezizomycetes</taxon>
        <taxon>Pezizales</taxon>
        <taxon>Discinaceae</taxon>
        <taxon>Discina</taxon>
    </lineage>
</organism>
<dbReference type="PANTHER" id="PTHR35041">
    <property type="entry name" value="MEDIATOR OF RNA POLYMERASE II TRANSCRIPTION SUBUNIT 1"/>
    <property type="match status" value="1"/>
</dbReference>
<evidence type="ECO:0000256" key="1">
    <source>
        <dbReference type="SAM" id="Phobius"/>
    </source>
</evidence>
<gene>
    <name evidence="2" type="ORF">Q9L58_009011</name>
</gene>
<proteinExistence type="predicted"/>
<feature type="transmembrane region" description="Helical" evidence="1">
    <location>
        <begin position="43"/>
        <end position="64"/>
    </location>
</feature>
<feature type="transmembrane region" description="Helical" evidence="1">
    <location>
        <begin position="482"/>
        <end position="504"/>
    </location>
</feature>
<protein>
    <submittedName>
        <fullName evidence="2">Uncharacterized protein</fullName>
    </submittedName>
</protein>
<evidence type="ECO:0000313" key="3">
    <source>
        <dbReference type="Proteomes" id="UP001447188"/>
    </source>
</evidence>
<dbReference type="PANTHER" id="PTHR35041:SF6">
    <property type="entry name" value="FORMYLMETHIONINE DEFORMYLASE-LIKE PROTEIN-RELATED"/>
    <property type="match status" value="1"/>
</dbReference>
<keyword evidence="1" id="KW-0472">Membrane</keyword>
<evidence type="ECO:0000313" key="2">
    <source>
        <dbReference type="EMBL" id="KAL0632111.1"/>
    </source>
</evidence>
<sequence>MSHSYRPAIDSEPLFQPPEMLPTVRPLDGSTESQWRMHWRTPLLMILTFILGLVGGLGHDYLYSYLVDKPSNDQEWYLRAGTAIAFLAKTLFAASIGMSHRQRTWQTLRDKSISIGGIDSLFGITGNPFNFFNLDMVLHAKLATLMAVLVWLLPLSAVVAPATLSVVFKRFGPRTGTSAVPYFDLTTWVPDDSDMFADSLFNIEVVAAATFTGASQRTKKLIASVVYGGDIVIIPSPCSANCSYVVEFQAPTLSCESLGNIPDSTLAKTIDAAQPGYYSATREPVGRYPGDENLLLKNRLLINTYTSKLNPNGTTIDDPLLADIQNVLCTPYTANYTVKITFTNGRPEFTVQNLQLLTPLDESSAIMGGDEKGINHGTEAWPARGLIEGIYDVLLGQMDYTGEASQVVVNTTITSTRLAESVLLREQIYWRFRFVPDLHLAIEEVMHNLTLSLFSITDGTAEVVTLSYTTYLVFQYSRTTLIATYCAAAVATLLCLVVGLVALVRNGIASDISFSRVLVTTRNPELDNITRGACLGGDPLPKDLGMTRLRFGELWGAPGEMEAGGAHAGFGTEGVTPLRKGEKYL</sequence>
<dbReference type="EMBL" id="JBBBZM010000186">
    <property type="protein sequence ID" value="KAL0632111.1"/>
    <property type="molecule type" value="Genomic_DNA"/>
</dbReference>
<feature type="transmembrane region" description="Helical" evidence="1">
    <location>
        <begin position="142"/>
        <end position="168"/>
    </location>
</feature>
<name>A0ABR3G955_9PEZI</name>
<keyword evidence="1" id="KW-0812">Transmembrane</keyword>
<dbReference type="Proteomes" id="UP001447188">
    <property type="component" value="Unassembled WGS sequence"/>
</dbReference>
<keyword evidence="1" id="KW-1133">Transmembrane helix</keyword>
<accession>A0ABR3G955</accession>
<feature type="transmembrane region" description="Helical" evidence="1">
    <location>
        <begin position="76"/>
        <end position="96"/>
    </location>
</feature>
<reference evidence="2 3" key="1">
    <citation type="submission" date="2024-02" db="EMBL/GenBank/DDBJ databases">
        <title>Discinaceae phylogenomics.</title>
        <authorList>
            <person name="Dirks A.C."/>
            <person name="James T.Y."/>
        </authorList>
    </citation>
    <scope>NUCLEOTIDE SEQUENCE [LARGE SCALE GENOMIC DNA]</scope>
    <source>
        <strain evidence="2 3">ACD0624</strain>
    </source>
</reference>
<keyword evidence="3" id="KW-1185">Reference proteome</keyword>